<dbReference type="InterPro" id="IPR052016">
    <property type="entry name" value="Bact_Sigma-Reg"/>
</dbReference>
<gene>
    <name evidence="5" type="ORF">J8C05_00170</name>
</gene>
<evidence type="ECO:0000313" key="6">
    <source>
        <dbReference type="Proteomes" id="UP000677668"/>
    </source>
</evidence>
<feature type="compositionally biased region" description="Low complexity" evidence="2">
    <location>
        <begin position="838"/>
        <end position="853"/>
    </location>
</feature>
<protein>
    <submittedName>
        <fullName evidence="5">PP2C family protein-serine/threonine phosphatase</fullName>
    </submittedName>
</protein>
<evidence type="ECO:0000256" key="2">
    <source>
        <dbReference type="SAM" id="MobiDB-lite"/>
    </source>
</evidence>
<name>A0ABX8AZV2_9BACT</name>
<keyword evidence="3" id="KW-0472">Membrane</keyword>
<feature type="transmembrane region" description="Helical" evidence="3">
    <location>
        <begin position="489"/>
        <end position="506"/>
    </location>
</feature>
<evidence type="ECO:0000259" key="4">
    <source>
        <dbReference type="SMART" id="SM00331"/>
    </source>
</evidence>
<dbReference type="SUPFAM" id="SSF81606">
    <property type="entry name" value="PP2C-like"/>
    <property type="match status" value="1"/>
</dbReference>
<dbReference type="PANTHER" id="PTHR43156:SF2">
    <property type="entry name" value="STAGE II SPORULATION PROTEIN E"/>
    <property type="match status" value="1"/>
</dbReference>
<evidence type="ECO:0000256" key="3">
    <source>
        <dbReference type="SAM" id="Phobius"/>
    </source>
</evidence>
<keyword evidence="3" id="KW-1133">Transmembrane helix</keyword>
<feature type="transmembrane region" description="Helical" evidence="3">
    <location>
        <begin position="233"/>
        <end position="255"/>
    </location>
</feature>
<accession>A0ABX8AZV2</accession>
<feature type="transmembrane region" description="Helical" evidence="3">
    <location>
        <begin position="380"/>
        <end position="401"/>
    </location>
</feature>
<dbReference type="RefSeq" id="WP_211422252.1">
    <property type="nucleotide sequence ID" value="NZ_CP072642.1"/>
</dbReference>
<dbReference type="Pfam" id="PF07228">
    <property type="entry name" value="SpoIIE"/>
    <property type="match status" value="1"/>
</dbReference>
<dbReference type="Gene3D" id="3.60.40.10">
    <property type="entry name" value="PPM-type phosphatase domain"/>
    <property type="match status" value="1"/>
</dbReference>
<keyword evidence="1" id="KW-0378">Hydrolase</keyword>
<feature type="transmembrane region" description="Helical" evidence="3">
    <location>
        <begin position="322"/>
        <end position="348"/>
    </location>
</feature>
<reference evidence="5 6" key="1">
    <citation type="submission" date="2021-03" db="EMBL/GenBank/DDBJ databases">
        <title>Genomic and phenotypic characterization of Chloracidobacterium isolates provides evidence for multiple species.</title>
        <authorList>
            <person name="Saini M.K."/>
            <person name="Costas A.M.G."/>
            <person name="Tank M."/>
            <person name="Bryant D.A."/>
        </authorList>
    </citation>
    <scope>NUCLEOTIDE SEQUENCE [LARGE SCALE GENOMIC DNA]</scope>
    <source>
        <strain evidence="5 6">N</strain>
    </source>
</reference>
<keyword evidence="6" id="KW-1185">Reference proteome</keyword>
<dbReference type="PANTHER" id="PTHR43156">
    <property type="entry name" value="STAGE II SPORULATION PROTEIN E-RELATED"/>
    <property type="match status" value="1"/>
</dbReference>
<feature type="transmembrane region" description="Helical" evidence="3">
    <location>
        <begin position="457"/>
        <end position="474"/>
    </location>
</feature>
<feature type="transmembrane region" description="Helical" evidence="3">
    <location>
        <begin position="421"/>
        <end position="450"/>
    </location>
</feature>
<proteinExistence type="predicted"/>
<dbReference type="SMART" id="SM00331">
    <property type="entry name" value="PP2C_SIG"/>
    <property type="match status" value="1"/>
</dbReference>
<feature type="compositionally biased region" description="Basic and acidic residues" evidence="2">
    <location>
        <begin position="854"/>
        <end position="865"/>
    </location>
</feature>
<evidence type="ECO:0000313" key="5">
    <source>
        <dbReference type="EMBL" id="QUV93920.1"/>
    </source>
</evidence>
<dbReference type="EMBL" id="CP072642">
    <property type="protein sequence ID" value="QUV93920.1"/>
    <property type="molecule type" value="Genomic_DNA"/>
</dbReference>
<feature type="transmembrane region" description="Helical" evidence="3">
    <location>
        <begin position="262"/>
        <end position="282"/>
    </location>
</feature>
<evidence type="ECO:0000256" key="1">
    <source>
        <dbReference type="ARBA" id="ARBA00022801"/>
    </source>
</evidence>
<feature type="domain" description="PPM-type phosphatase" evidence="4">
    <location>
        <begin position="603"/>
        <end position="833"/>
    </location>
</feature>
<organism evidence="5 6">
    <name type="scientific">Chloracidobacterium sp. N</name>
    <dbReference type="NCBI Taxonomy" id="2821540"/>
    <lineage>
        <taxon>Bacteria</taxon>
        <taxon>Pseudomonadati</taxon>
        <taxon>Acidobacteriota</taxon>
        <taxon>Terriglobia</taxon>
        <taxon>Terriglobales</taxon>
        <taxon>Acidobacteriaceae</taxon>
        <taxon>Chloracidobacterium</taxon>
        <taxon>Chloracidobacterium aggregatum</taxon>
    </lineage>
</organism>
<feature type="region of interest" description="Disordered" evidence="2">
    <location>
        <begin position="835"/>
        <end position="865"/>
    </location>
</feature>
<dbReference type="InterPro" id="IPR001932">
    <property type="entry name" value="PPM-type_phosphatase-like_dom"/>
</dbReference>
<dbReference type="Proteomes" id="UP000677668">
    <property type="component" value="Chromosome 1"/>
</dbReference>
<dbReference type="InterPro" id="IPR036457">
    <property type="entry name" value="PPM-type-like_dom_sf"/>
</dbReference>
<sequence length="865" mass="95296">MPASTSQLPFPPIGVLAIAALIGLFLGLLLTSQAIPEPVLLNGLDREANARLAYDLFNRQTGQTPPRSMTLRVLHLDQVALTTLRQRRPEANLQRLVAQYHLPVVIDYVVWLRPNGSLAAQVGLSNSGELISYLNGDVPVSTAELPAADVAIARARAFLDSSTSLGLFWLGPPQVEHVPGQPETEVRWQQPLPELPELTRVVLVRLRGETVWYFQHRLQPTTSGWARPFDSKIIYLLLGLPLQTILLIAAVVYLLKASRRHVILWRVPTVAAVVVGVDWFFVLAPSLPYSIGTALFENPVAGSAPARLAIMTQGSQFVLGGLAGYIISSLVTILLSMAVVWVVCAALLHIEYDTQRPRTEIFRAILLLRRVPYTTILQRGLIGGGVGWFLLGLTGLVQWLLADLFPVAGNINDNLRLLLDAWSPGLLMVGTLVGNTFDLGLVLVAFTWVAVRDWLRWPQWLALAIIALLGSVGWRDSLTPVLPSALEQPWLFLHQAVLALILVATFERFGLWGTLCALWVYQTTSLAIVAATLPMLGISPWVPTLLVGLPFAATALAWRPPESERDRQPIPLDHFLEEQRHARQLALATQIQMSFLPPEPPRLKDWDIAAMSVPAREVGGDFYDFFLGPDGKLGIFVGDVSGKSVSGAVFTAVALTAFRSEAEENELGCAAMLTRLNELLYPDMKRVRMFVAAVYAQLDLATGSFTVANAGFPVVGRWHYASRERPYVELLDVRGLPLGSLRRATYDEYQGGQLYIEGQEFLVLASDGIIEALNEYGSPYGYEALRDLIDDFMEQKADQQSAHDLCTAIISDVRRHMGEAEQADDMTVVVVRRGNPHAQQSRPATTQRTAAQRTARETAKTRLTG</sequence>
<keyword evidence="3" id="KW-0812">Transmembrane</keyword>